<evidence type="ECO:0000313" key="1">
    <source>
        <dbReference type="EMBL" id="GBN58606.1"/>
    </source>
</evidence>
<protein>
    <submittedName>
        <fullName evidence="1">Uncharacterized protein</fullName>
    </submittedName>
</protein>
<gene>
    <name evidence="1" type="ORF">AVEN_172032_1</name>
</gene>
<dbReference type="AlphaFoldDB" id="A0A4Y2Q8I8"/>
<accession>A0A4Y2Q8I8</accession>
<keyword evidence="2" id="KW-1185">Reference proteome</keyword>
<comment type="caution">
    <text evidence="1">The sequence shown here is derived from an EMBL/GenBank/DDBJ whole genome shotgun (WGS) entry which is preliminary data.</text>
</comment>
<dbReference type="Proteomes" id="UP000499080">
    <property type="component" value="Unassembled WGS sequence"/>
</dbReference>
<name>A0A4Y2Q8I8_ARAVE</name>
<dbReference type="EMBL" id="BGPR01012968">
    <property type="protein sequence ID" value="GBN58606.1"/>
    <property type="molecule type" value="Genomic_DNA"/>
</dbReference>
<reference evidence="1 2" key="1">
    <citation type="journal article" date="2019" name="Sci. Rep.">
        <title>Orb-weaving spider Araneus ventricosus genome elucidates the spidroin gene catalogue.</title>
        <authorList>
            <person name="Kono N."/>
            <person name="Nakamura H."/>
            <person name="Ohtoshi R."/>
            <person name="Moran D.A.P."/>
            <person name="Shinohara A."/>
            <person name="Yoshida Y."/>
            <person name="Fujiwara M."/>
            <person name="Mori M."/>
            <person name="Tomita M."/>
            <person name="Arakawa K."/>
        </authorList>
    </citation>
    <scope>NUCLEOTIDE SEQUENCE [LARGE SCALE GENOMIC DNA]</scope>
</reference>
<organism evidence="1 2">
    <name type="scientific">Araneus ventricosus</name>
    <name type="common">Orbweaver spider</name>
    <name type="synonym">Epeira ventricosa</name>
    <dbReference type="NCBI Taxonomy" id="182803"/>
    <lineage>
        <taxon>Eukaryota</taxon>
        <taxon>Metazoa</taxon>
        <taxon>Ecdysozoa</taxon>
        <taxon>Arthropoda</taxon>
        <taxon>Chelicerata</taxon>
        <taxon>Arachnida</taxon>
        <taxon>Araneae</taxon>
        <taxon>Araneomorphae</taxon>
        <taxon>Entelegynae</taxon>
        <taxon>Araneoidea</taxon>
        <taxon>Araneidae</taxon>
        <taxon>Araneus</taxon>
    </lineage>
</organism>
<evidence type="ECO:0000313" key="2">
    <source>
        <dbReference type="Proteomes" id="UP000499080"/>
    </source>
</evidence>
<proteinExistence type="predicted"/>
<sequence length="94" mass="10321">MALLAPLPHWFVGWGSLESIRRAAARLRSALSTPLLRSKGGKAPRRPSEQVLRPDARQIRDLQTIFAMPRSLPVCSAREAEMSESGSTSPRGRA</sequence>